<dbReference type="AlphaFoldDB" id="A0A9N9KL77"/>
<protein>
    <recommendedName>
        <fullName evidence="3">DUF676 domain-containing protein</fullName>
    </recommendedName>
</protein>
<dbReference type="Proteomes" id="UP000696280">
    <property type="component" value="Unassembled WGS sequence"/>
</dbReference>
<dbReference type="SUPFAM" id="SSF53474">
    <property type="entry name" value="alpha/beta-Hydrolases"/>
    <property type="match status" value="1"/>
</dbReference>
<dbReference type="PANTHER" id="PTHR47842">
    <property type="entry name" value="EXPRESSED PROTEIN"/>
    <property type="match status" value="1"/>
</dbReference>
<keyword evidence="2" id="KW-1185">Reference proteome</keyword>
<dbReference type="PANTHER" id="PTHR47842:SF2">
    <property type="entry name" value="DUF676 DOMAIN-CONTAINING PROTEIN"/>
    <property type="match status" value="1"/>
</dbReference>
<proteinExistence type="predicted"/>
<name>A0A9N9KL77_9HELO</name>
<evidence type="ECO:0000313" key="1">
    <source>
        <dbReference type="EMBL" id="CAG8949023.1"/>
    </source>
</evidence>
<reference evidence="1" key="1">
    <citation type="submission" date="2021-07" db="EMBL/GenBank/DDBJ databases">
        <authorList>
            <person name="Durling M."/>
        </authorList>
    </citation>
    <scope>NUCLEOTIDE SEQUENCE</scope>
</reference>
<accession>A0A9N9KL77</accession>
<organism evidence="1 2">
    <name type="scientific">Hymenoscyphus fraxineus</name>
    <dbReference type="NCBI Taxonomy" id="746836"/>
    <lineage>
        <taxon>Eukaryota</taxon>
        <taxon>Fungi</taxon>
        <taxon>Dikarya</taxon>
        <taxon>Ascomycota</taxon>
        <taxon>Pezizomycotina</taxon>
        <taxon>Leotiomycetes</taxon>
        <taxon>Helotiales</taxon>
        <taxon>Helotiaceae</taxon>
        <taxon>Hymenoscyphus</taxon>
    </lineage>
</organism>
<dbReference type="OrthoDB" id="442243at2759"/>
<dbReference type="Gene3D" id="3.40.50.1820">
    <property type="entry name" value="alpha/beta hydrolase"/>
    <property type="match status" value="1"/>
</dbReference>
<sequence length="581" mass="63489">MIETLLLCFIHGFKGDEETFFEFPQDLKTEISSQSPDLKVHTAVYPKYETRGDLASCSETFREWLQDQVTDLETSAATPSAILNPSVGVVLVAHSMGGFVATDALFSILSNRPRIQGKECMFPLITGILTYDTPYNGLARSMFAYGAFSQYQNVSALYNIWSSLSGGLGLASASSAASSIAQAKSQNVPGNKEMKKAVRTVGGVPASSWRRWGVLAARTGTLGAVLAGGVTAYVHREAIGESISRIDLKGIDYDPRSYLKRENIPSMSLPRTMPSLPKGMGAPDLGTLSGLSGVSRESIGEGFAWMAGHLKFVGALMKQTQMNARLEHLSQLQGMGRCNIFTCLGENGVWTGGYFVPRRRFCAVPIKFDPELKKGGEENDEESKGWWVENVNSKAENEIASHCSMFQRDRNDGYEALLETSKKRIVGWVLGVDLREVIDIYVPDELRAAKSHEEGQWVDDDGKVKEIDAESEKSVADAVGAKRKSRVMLGVDETNKEQQQKLELVDEQSQEQEEDEQQLKAIISCQGLPQPEDGGISEEVLQQAMDIPLPGEEEEVLKAAANVPLPLGGDDEKASPAIDPH</sequence>
<evidence type="ECO:0008006" key="3">
    <source>
        <dbReference type="Google" id="ProtNLM"/>
    </source>
</evidence>
<dbReference type="EMBL" id="CAJVRL010000001">
    <property type="protein sequence ID" value="CAG8949023.1"/>
    <property type="molecule type" value="Genomic_DNA"/>
</dbReference>
<evidence type="ECO:0000313" key="2">
    <source>
        <dbReference type="Proteomes" id="UP000696280"/>
    </source>
</evidence>
<gene>
    <name evidence="1" type="ORF">HYFRA_00002151</name>
</gene>
<dbReference type="InterPro" id="IPR029058">
    <property type="entry name" value="AB_hydrolase_fold"/>
</dbReference>
<comment type="caution">
    <text evidence="1">The sequence shown here is derived from an EMBL/GenBank/DDBJ whole genome shotgun (WGS) entry which is preliminary data.</text>
</comment>